<dbReference type="EMBL" id="AYKF01000110">
    <property type="protein sequence ID" value="ROO25719.1"/>
    <property type="molecule type" value="Genomic_DNA"/>
</dbReference>
<dbReference type="PANTHER" id="PTHR17985">
    <property type="entry name" value="SER/THR-RICH PROTEIN T10 IN DGCR REGION"/>
    <property type="match status" value="1"/>
</dbReference>
<protein>
    <recommendedName>
        <fullName evidence="3">NRDE family protein</fullName>
    </recommendedName>
</protein>
<dbReference type="InterPro" id="IPR008551">
    <property type="entry name" value="TANGO2"/>
</dbReference>
<dbReference type="Pfam" id="PF05742">
    <property type="entry name" value="TANGO2"/>
    <property type="match status" value="1"/>
</dbReference>
<evidence type="ECO:0000313" key="2">
    <source>
        <dbReference type="Proteomes" id="UP000285123"/>
    </source>
</evidence>
<name>A0A423PJE5_9GAMM</name>
<comment type="caution">
    <text evidence="1">The sequence shown here is derived from an EMBL/GenBank/DDBJ whole genome shotgun (WGS) entry which is preliminary data.</text>
</comment>
<organism evidence="1 2">
    <name type="scientific">Salinisphaera orenii YIM 95161</name>
    <dbReference type="NCBI Taxonomy" id="1051139"/>
    <lineage>
        <taxon>Bacteria</taxon>
        <taxon>Pseudomonadati</taxon>
        <taxon>Pseudomonadota</taxon>
        <taxon>Gammaproteobacteria</taxon>
        <taxon>Salinisphaerales</taxon>
        <taxon>Salinisphaeraceae</taxon>
        <taxon>Salinisphaera</taxon>
    </lineage>
</organism>
<evidence type="ECO:0000313" key="1">
    <source>
        <dbReference type="EMBL" id="ROO25719.1"/>
    </source>
</evidence>
<accession>A0A423PJE5</accession>
<reference evidence="1 2" key="1">
    <citation type="submission" date="2013-10" db="EMBL/GenBank/DDBJ databases">
        <title>Salinisphaera halophila YIM 95161 Genome Sequencing.</title>
        <authorList>
            <person name="Lai Q."/>
            <person name="Li C."/>
            <person name="Shao Z."/>
        </authorList>
    </citation>
    <scope>NUCLEOTIDE SEQUENCE [LARGE SCALE GENOMIC DNA]</scope>
    <source>
        <strain evidence="1 2">YIM 95161</strain>
    </source>
</reference>
<dbReference type="AlphaFoldDB" id="A0A423PJE5"/>
<proteinExistence type="predicted"/>
<dbReference type="Proteomes" id="UP000285123">
    <property type="component" value="Unassembled WGS sequence"/>
</dbReference>
<gene>
    <name evidence="1" type="ORF">SAHL_13800</name>
</gene>
<dbReference type="PANTHER" id="PTHR17985:SF8">
    <property type="entry name" value="TRANSPORT AND GOLGI ORGANIZATION PROTEIN 2 HOMOLOG"/>
    <property type="match status" value="1"/>
</dbReference>
<sequence length="264" mass="29249">MVPGMCLIAFAWQRHPRWPLLVAANRDEFHARPTRSATWWRHPRGLFAGLDERGGGSWCGVDRRGRFAAVTNVRGSTPAAADARSRGLLVRGYFEQTAGAAVWARHIHAEGAAFGPFNLLVGDRDALWFVSNRGPVRHRSLRPGIHAISNGHWGDHWPKTERAQARLGECVAADDVEPPTLFELLADTDGAPDAALPDTGIGTERERFLSPLFIAGAAYGTRASTVIRRRADDRIEFHERSFDATGTIADRVDEHWTMTRETPT</sequence>
<evidence type="ECO:0008006" key="3">
    <source>
        <dbReference type="Google" id="ProtNLM"/>
    </source>
</evidence>
<dbReference type="OrthoDB" id="4380123at2"/>